<gene>
    <name evidence="2" type="ORF">ONB1V03_LOCUS19443</name>
</gene>
<evidence type="ECO:0000313" key="3">
    <source>
        <dbReference type="Proteomes" id="UP000728032"/>
    </source>
</evidence>
<dbReference type="InterPro" id="IPR035892">
    <property type="entry name" value="C2_domain_sf"/>
</dbReference>
<feature type="region of interest" description="Disordered" evidence="1">
    <location>
        <begin position="295"/>
        <end position="319"/>
    </location>
</feature>
<feature type="region of interest" description="Disordered" evidence="1">
    <location>
        <begin position="94"/>
        <end position="120"/>
    </location>
</feature>
<dbReference type="EMBL" id="OC944591">
    <property type="protein sequence ID" value="CAD7662883.1"/>
    <property type="molecule type" value="Genomic_DNA"/>
</dbReference>
<dbReference type="AlphaFoldDB" id="A0A7R9MMC3"/>
<feature type="compositionally biased region" description="Polar residues" evidence="1">
    <location>
        <begin position="107"/>
        <end position="120"/>
    </location>
</feature>
<feature type="non-terminal residue" evidence="2">
    <location>
        <position position="419"/>
    </location>
</feature>
<protein>
    <submittedName>
        <fullName evidence="2">Uncharacterized protein</fullName>
    </submittedName>
</protein>
<dbReference type="SUPFAM" id="SSF49562">
    <property type="entry name" value="C2 domain (Calcium/lipid-binding domain, CaLB)"/>
    <property type="match status" value="1"/>
</dbReference>
<organism evidence="2">
    <name type="scientific">Oppiella nova</name>
    <dbReference type="NCBI Taxonomy" id="334625"/>
    <lineage>
        <taxon>Eukaryota</taxon>
        <taxon>Metazoa</taxon>
        <taxon>Ecdysozoa</taxon>
        <taxon>Arthropoda</taxon>
        <taxon>Chelicerata</taxon>
        <taxon>Arachnida</taxon>
        <taxon>Acari</taxon>
        <taxon>Acariformes</taxon>
        <taxon>Sarcoptiformes</taxon>
        <taxon>Oribatida</taxon>
        <taxon>Brachypylina</taxon>
        <taxon>Oppioidea</taxon>
        <taxon>Oppiidae</taxon>
        <taxon>Oppiella</taxon>
    </lineage>
</organism>
<dbReference type="Gene3D" id="2.60.40.150">
    <property type="entry name" value="C2 domain"/>
    <property type="match status" value="1"/>
</dbReference>
<dbReference type="OrthoDB" id="6423186at2759"/>
<keyword evidence="3" id="KW-1185">Reference proteome</keyword>
<feature type="compositionally biased region" description="Basic and acidic residues" evidence="1">
    <location>
        <begin position="94"/>
        <end position="106"/>
    </location>
</feature>
<feature type="non-terminal residue" evidence="2">
    <location>
        <position position="1"/>
    </location>
</feature>
<dbReference type="EMBL" id="CAJPVJ010029766">
    <property type="protein sequence ID" value="CAG2180020.1"/>
    <property type="molecule type" value="Genomic_DNA"/>
</dbReference>
<proteinExistence type="predicted"/>
<name>A0A7R9MMC3_9ACAR</name>
<dbReference type="Proteomes" id="UP000728032">
    <property type="component" value="Unassembled WGS sequence"/>
</dbReference>
<evidence type="ECO:0000313" key="2">
    <source>
        <dbReference type="EMBL" id="CAD7662883.1"/>
    </source>
</evidence>
<accession>A0A7R9MMC3</accession>
<sequence length="419" mass="48081">TDIIKLIVFHRNLFGLADEFLGQTSVPLNEFDIYERPKSRWYELEGRSHKKTQKFRGEIEIRVTFVVKNIPNIKHSKKRNSLVHQSLLDIRGALKGDQKSDKHESKVSTSGRKFSMSDNMNKMPKFATRSISFKLDAFNTRRKSLVDKFLKRHDSSPQETTDEMSVAEESVQSVHDFQDVHNDVISEEMSQSQEEVRQMGRNTDNKIVIEVKSEFNGEVSDELNDSFDETNDTKTETQLKDNEVISDFETNIKINDNIETRSNISSESKSSPWKPLKGSLKKAFSSNNLLFLSSSSNKPVPKLPHDRDRSLTSPADDVSPQSEVAYNHRFHPQIPSPIVNDTVLRQTNRQRILAALKKSERRHTIDINEILVNAKHPSVAVEKRATQASPDSLYSSFESLINRKQSKTDYRQKYEGLNK</sequence>
<reference evidence="2" key="1">
    <citation type="submission" date="2020-11" db="EMBL/GenBank/DDBJ databases">
        <authorList>
            <person name="Tran Van P."/>
        </authorList>
    </citation>
    <scope>NUCLEOTIDE SEQUENCE</scope>
</reference>
<evidence type="ECO:0000256" key="1">
    <source>
        <dbReference type="SAM" id="MobiDB-lite"/>
    </source>
</evidence>